<keyword evidence="3" id="KW-0804">Transcription</keyword>
<dbReference type="Pfam" id="PF01037">
    <property type="entry name" value="AsnC_trans_reg"/>
    <property type="match status" value="1"/>
</dbReference>
<feature type="domain" description="HTH asnC-type" evidence="4">
    <location>
        <begin position="25"/>
        <end position="86"/>
    </location>
</feature>
<dbReference type="PRINTS" id="PR00033">
    <property type="entry name" value="HTHASNC"/>
</dbReference>
<dbReference type="PROSITE" id="PS50956">
    <property type="entry name" value="HTH_ASNC_2"/>
    <property type="match status" value="1"/>
</dbReference>
<dbReference type="SMART" id="SM00344">
    <property type="entry name" value="HTH_ASNC"/>
    <property type="match status" value="1"/>
</dbReference>
<reference evidence="6" key="1">
    <citation type="journal article" date="2019" name="Int. J. Syst. Evol. Microbiol.">
        <title>The Global Catalogue of Microorganisms (GCM) 10K type strain sequencing project: providing services to taxonomists for standard genome sequencing and annotation.</title>
        <authorList>
            <consortium name="The Broad Institute Genomics Platform"/>
            <consortium name="The Broad Institute Genome Sequencing Center for Infectious Disease"/>
            <person name="Wu L."/>
            <person name="Ma J."/>
        </authorList>
    </citation>
    <scope>NUCLEOTIDE SEQUENCE [LARGE SCALE GENOMIC DNA]</scope>
    <source>
        <strain evidence="6">KCTC 42586</strain>
    </source>
</reference>
<dbReference type="RefSeq" id="WP_380856187.1">
    <property type="nucleotide sequence ID" value="NZ_JBHSKM010000016.1"/>
</dbReference>
<evidence type="ECO:0000313" key="5">
    <source>
        <dbReference type="EMBL" id="MFC5216702.1"/>
    </source>
</evidence>
<dbReference type="PANTHER" id="PTHR30154:SF34">
    <property type="entry name" value="TRANSCRIPTIONAL REGULATOR AZLB"/>
    <property type="match status" value="1"/>
</dbReference>
<keyword evidence="2" id="KW-0238">DNA-binding</keyword>
<evidence type="ECO:0000256" key="2">
    <source>
        <dbReference type="ARBA" id="ARBA00023125"/>
    </source>
</evidence>
<comment type="caution">
    <text evidence="5">The sequence shown here is derived from an EMBL/GenBank/DDBJ whole genome shotgun (WGS) entry which is preliminary data.</text>
</comment>
<evidence type="ECO:0000259" key="4">
    <source>
        <dbReference type="PROSITE" id="PS50956"/>
    </source>
</evidence>
<keyword evidence="1" id="KW-0805">Transcription regulation</keyword>
<dbReference type="InterPro" id="IPR000485">
    <property type="entry name" value="AsnC-type_HTH_dom"/>
</dbReference>
<dbReference type="InterPro" id="IPR036388">
    <property type="entry name" value="WH-like_DNA-bd_sf"/>
</dbReference>
<proteinExistence type="predicted"/>
<evidence type="ECO:0000313" key="6">
    <source>
        <dbReference type="Proteomes" id="UP001596263"/>
    </source>
</evidence>
<dbReference type="SUPFAM" id="SSF54909">
    <property type="entry name" value="Dimeric alpha+beta barrel"/>
    <property type="match status" value="1"/>
</dbReference>
<accession>A0ABW0CNS3</accession>
<sequence length="195" mass="21199">MARAGPSPLNPLSARRYCEVIVAALDSLDVSILRELLARPRAGMREFARTLGIARGTVHTRMSRLERLGVINDYAPRVSPAQLGFPILAFIHLHLAQGQLARVTRALVLVDEVLEAHTTAGEGDVLCRVAARDTEHVEEIIQRFLQLPGVVRCRTEIALSERVPSRITPLLSLVAQDLASNETKAAPQAPGAPLP</sequence>
<dbReference type="EMBL" id="JBHSKM010000016">
    <property type="protein sequence ID" value="MFC5216702.1"/>
    <property type="molecule type" value="Genomic_DNA"/>
</dbReference>
<dbReference type="SUPFAM" id="SSF46785">
    <property type="entry name" value="Winged helix' DNA-binding domain"/>
    <property type="match status" value="1"/>
</dbReference>
<evidence type="ECO:0000256" key="3">
    <source>
        <dbReference type="ARBA" id="ARBA00023163"/>
    </source>
</evidence>
<dbReference type="InterPro" id="IPR036390">
    <property type="entry name" value="WH_DNA-bd_sf"/>
</dbReference>
<dbReference type="Gene3D" id="3.30.70.920">
    <property type="match status" value="1"/>
</dbReference>
<dbReference type="PANTHER" id="PTHR30154">
    <property type="entry name" value="LEUCINE-RESPONSIVE REGULATORY PROTEIN"/>
    <property type="match status" value="1"/>
</dbReference>
<dbReference type="InterPro" id="IPR019888">
    <property type="entry name" value="Tscrpt_reg_AsnC-like"/>
</dbReference>
<dbReference type="Gene3D" id="1.10.10.10">
    <property type="entry name" value="Winged helix-like DNA-binding domain superfamily/Winged helix DNA-binding domain"/>
    <property type="match status" value="1"/>
</dbReference>
<organism evidence="5 6">
    <name type="scientific">Streptomyces coerulescens</name>
    <dbReference type="NCBI Taxonomy" id="29304"/>
    <lineage>
        <taxon>Bacteria</taxon>
        <taxon>Bacillati</taxon>
        <taxon>Actinomycetota</taxon>
        <taxon>Actinomycetes</taxon>
        <taxon>Kitasatosporales</taxon>
        <taxon>Streptomycetaceae</taxon>
        <taxon>Streptomyces</taxon>
    </lineage>
</organism>
<name>A0ABW0CNS3_STRCD</name>
<protein>
    <submittedName>
        <fullName evidence="5">Lrp/AsnC family transcriptional regulator</fullName>
    </submittedName>
</protein>
<dbReference type="InterPro" id="IPR011008">
    <property type="entry name" value="Dimeric_a/b-barrel"/>
</dbReference>
<evidence type="ECO:0000256" key="1">
    <source>
        <dbReference type="ARBA" id="ARBA00023015"/>
    </source>
</evidence>
<dbReference type="Proteomes" id="UP001596263">
    <property type="component" value="Unassembled WGS sequence"/>
</dbReference>
<dbReference type="Pfam" id="PF13412">
    <property type="entry name" value="HTH_24"/>
    <property type="match status" value="1"/>
</dbReference>
<dbReference type="InterPro" id="IPR019887">
    <property type="entry name" value="Tscrpt_reg_AsnC/Lrp_C"/>
</dbReference>
<gene>
    <name evidence="5" type="ORF">ACFPQ9_22935</name>
</gene>
<keyword evidence="6" id="KW-1185">Reference proteome</keyword>